<dbReference type="AlphaFoldDB" id="A0A0F9I8J8"/>
<dbReference type="EMBL" id="LAZR01014780">
    <property type="protein sequence ID" value="KKM15979.1"/>
    <property type="molecule type" value="Genomic_DNA"/>
</dbReference>
<dbReference type="InterPro" id="IPR002909">
    <property type="entry name" value="IPT_dom"/>
</dbReference>
<dbReference type="SUPFAM" id="SSF81296">
    <property type="entry name" value="E set domains"/>
    <property type="match status" value="1"/>
</dbReference>
<protein>
    <recommendedName>
        <fullName evidence="1">IPT/TIG domain-containing protein</fullName>
    </recommendedName>
</protein>
<sequence length="117" mass="12191">MTAAIFSLAPPRARAGVSLILGGAGFAASGNTVTVDGLAAAVTLESATSITVTVPPGIRADRFVPVEVTNPDDGTKSTRQWWSKATTAALQTFLMELQKPGEFEDFGKASSLEHPED</sequence>
<name>A0A0F9I8J8_9ZZZZ</name>
<proteinExistence type="predicted"/>
<evidence type="ECO:0000259" key="1">
    <source>
        <dbReference type="Pfam" id="PF01833"/>
    </source>
</evidence>
<evidence type="ECO:0000313" key="2">
    <source>
        <dbReference type="EMBL" id="KKM15979.1"/>
    </source>
</evidence>
<feature type="non-terminal residue" evidence="2">
    <location>
        <position position="117"/>
    </location>
</feature>
<dbReference type="Gene3D" id="2.60.40.10">
    <property type="entry name" value="Immunoglobulins"/>
    <property type="match status" value="1"/>
</dbReference>
<accession>A0A0F9I8J8</accession>
<dbReference type="InterPro" id="IPR013783">
    <property type="entry name" value="Ig-like_fold"/>
</dbReference>
<dbReference type="InterPro" id="IPR014756">
    <property type="entry name" value="Ig_E-set"/>
</dbReference>
<dbReference type="Pfam" id="PF01833">
    <property type="entry name" value="TIG"/>
    <property type="match status" value="1"/>
</dbReference>
<comment type="caution">
    <text evidence="2">The sequence shown here is derived from an EMBL/GenBank/DDBJ whole genome shotgun (WGS) entry which is preliminary data.</text>
</comment>
<feature type="domain" description="IPT/TIG" evidence="1">
    <location>
        <begin position="7"/>
        <end position="77"/>
    </location>
</feature>
<gene>
    <name evidence="2" type="ORF">LCGC14_1690520</name>
</gene>
<reference evidence="2" key="1">
    <citation type="journal article" date="2015" name="Nature">
        <title>Complex archaea that bridge the gap between prokaryotes and eukaryotes.</title>
        <authorList>
            <person name="Spang A."/>
            <person name="Saw J.H."/>
            <person name="Jorgensen S.L."/>
            <person name="Zaremba-Niedzwiedzka K."/>
            <person name="Martijn J."/>
            <person name="Lind A.E."/>
            <person name="van Eijk R."/>
            <person name="Schleper C."/>
            <person name="Guy L."/>
            <person name="Ettema T.J."/>
        </authorList>
    </citation>
    <scope>NUCLEOTIDE SEQUENCE</scope>
</reference>
<organism evidence="2">
    <name type="scientific">marine sediment metagenome</name>
    <dbReference type="NCBI Taxonomy" id="412755"/>
    <lineage>
        <taxon>unclassified sequences</taxon>
        <taxon>metagenomes</taxon>
        <taxon>ecological metagenomes</taxon>
    </lineage>
</organism>